<evidence type="ECO:0000313" key="3">
    <source>
        <dbReference type="EMBL" id="GJJ08697.1"/>
    </source>
</evidence>
<dbReference type="PANTHER" id="PTHR12854">
    <property type="entry name" value="ATAXIN 2-RELATED"/>
    <property type="match status" value="1"/>
</dbReference>
<dbReference type="PANTHER" id="PTHR12854:SF7">
    <property type="entry name" value="ATAXIN-2 HOMOLOG"/>
    <property type="match status" value="1"/>
</dbReference>
<dbReference type="GO" id="GO:0034063">
    <property type="term" value="P:stress granule assembly"/>
    <property type="evidence" value="ECO:0007669"/>
    <property type="project" value="TreeGrafter"/>
</dbReference>
<dbReference type="Proteomes" id="UP001050691">
    <property type="component" value="Unassembled WGS sequence"/>
</dbReference>
<feature type="compositionally biased region" description="Low complexity" evidence="1">
    <location>
        <begin position="411"/>
        <end position="440"/>
    </location>
</feature>
<feature type="compositionally biased region" description="Polar residues" evidence="1">
    <location>
        <begin position="1"/>
        <end position="25"/>
    </location>
</feature>
<accession>A0AAV5A5E0</accession>
<feature type="compositionally biased region" description="Pro residues" evidence="1">
    <location>
        <begin position="76"/>
        <end position="85"/>
    </location>
</feature>
<dbReference type="Pfam" id="PF06741">
    <property type="entry name" value="LsmAD"/>
    <property type="match status" value="1"/>
</dbReference>
<feature type="compositionally biased region" description="Polar residues" evidence="1">
    <location>
        <begin position="49"/>
        <end position="58"/>
    </location>
</feature>
<feature type="compositionally biased region" description="Low complexity" evidence="1">
    <location>
        <begin position="867"/>
        <end position="906"/>
    </location>
</feature>
<sequence length="1094" mass="112327">MSAAIRNNKNTGATRKTTSGLQDNNPPRRAPAWRGNSHPASVYAPPPSTNAKYQQPTPSQFPPLGNNISTGSSSPNPNPASPPPAASSTHSLPSSSTLSVSASAAAPDTPLPPPTLIGQSIIITTRTGQRYQGALVAVPPAADAEAVIVLKDVRDLASSTPNHVTKDNFNLAVGSIVHWSNPSSANGLKMSLNGNSNEFRTDGDISQTGNASVRRFINNASGATSGSEGRDLQAWQPDATTSYSGSGFPAHSHLRGDEATFGPGAAPPNGSWDQFAANERMFGVKTSFNEELYTTKLDRNTPDFKERERKAMAIAQEIMSSGTSNPHVAEERNIIVDDSGVNEEDKYAGVIRGANAYVPPARRGQQQSQPANPSQNQPETPKQGVPSSPEVPKVSVSSDGASTTTPAPTVPMASGGTSPTPTPSPSASANASSPSNRPPADLTSTFRDFVAGEKQRLTQKRAAIVKSEMDKRMSELVKFSKDFKLNKPIPEDLLNILAKDESKQQQIREKAAKDAANAAARAITGTAAGGTGVGIGAGPRVVVPVGAAVNSVKKAGGTGAGVNGPTHATPSALNNFSSGASTAAVSASTSPAIANATSAATTLVSNATNTNTSTSTIVNVAKRTRITMVIPPIPPFNPNKLRVATTQADKEKENGAVAPNGTDTSSTGDSAALTGPLPKLNVNAPAFRLKPGAPPFKPSTPINTSAPSLPPISSPAPSNQASSSVSPANAFFGTRVIKKGAVVHVKDDFNPFKTGIVGGKNGDAASVSFNWPYSGKRFMLLFPNLPPPPSTATTTVPPTVQLHHPPHAHSHAPMSPGAPMMPLNMGMMGGMSIPPGAVPNMPGVSGMNMGVTLIPPGTPNLAGASVSTAGAPNNTNGGPGTSATGVVSSAGQGPTTPGAPPGSVVGIPNQQPPTLPPGGAAPPNGPPGPPPSYEDDQHRAAVAAAAAYGMVYYPPYGYHGQPLLPPGAPGSYIPSHYLPPMHYPHMPPNGHPIYAHAPPPMGGIPPQQYMQHPPPGAYPPPPPPPNAAGRGSMPPTPMQHHAHPYYHSSPQISHAVPYSMMMPPPHGTGSPAAPPHPYDTAHNAPPQQVPMGHS</sequence>
<protein>
    <recommendedName>
        <fullName evidence="2">LsmAD domain-containing protein</fullName>
    </recommendedName>
</protein>
<dbReference type="InterPro" id="IPR009604">
    <property type="entry name" value="LsmAD_domain"/>
</dbReference>
<reference evidence="3" key="1">
    <citation type="submission" date="2021-10" db="EMBL/GenBank/DDBJ databases">
        <title>De novo Genome Assembly of Clathrus columnatus (Basidiomycota, Fungi) Using Illumina and Nanopore Sequence Data.</title>
        <authorList>
            <person name="Ogiso-Tanaka E."/>
            <person name="Itagaki H."/>
            <person name="Hosoya T."/>
            <person name="Hosaka K."/>
        </authorList>
    </citation>
    <scope>NUCLEOTIDE SEQUENCE</scope>
    <source>
        <strain evidence="3">MO-923</strain>
    </source>
</reference>
<name>A0AAV5A5E0_9AGAM</name>
<feature type="domain" description="LsmAD" evidence="2">
    <location>
        <begin position="282"/>
        <end position="353"/>
    </location>
</feature>
<feature type="compositionally biased region" description="Low complexity" evidence="1">
    <location>
        <begin position="385"/>
        <end position="398"/>
    </location>
</feature>
<feature type="compositionally biased region" description="Low complexity" evidence="1">
    <location>
        <begin position="86"/>
        <end position="108"/>
    </location>
</feature>
<proteinExistence type="predicted"/>
<feature type="compositionally biased region" description="Low complexity" evidence="1">
    <location>
        <begin position="715"/>
        <end position="725"/>
    </location>
</feature>
<evidence type="ECO:0000313" key="4">
    <source>
        <dbReference type="Proteomes" id="UP001050691"/>
    </source>
</evidence>
<dbReference type="GO" id="GO:0003729">
    <property type="term" value="F:mRNA binding"/>
    <property type="evidence" value="ECO:0007669"/>
    <property type="project" value="TreeGrafter"/>
</dbReference>
<feature type="compositionally biased region" description="Pro residues" evidence="1">
    <location>
        <begin position="910"/>
        <end position="932"/>
    </location>
</feature>
<dbReference type="EMBL" id="BPWL01000003">
    <property type="protein sequence ID" value="GJJ08697.1"/>
    <property type="molecule type" value="Genomic_DNA"/>
</dbReference>
<dbReference type="SMART" id="SM01272">
    <property type="entry name" value="LsmAD"/>
    <property type="match status" value="1"/>
</dbReference>
<dbReference type="AlphaFoldDB" id="A0AAV5A5E0"/>
<evidence type="ECO:0000259" key="2">
    <source>
        <dbReference type="SMART" id="SM01272"/>
    </source>
</evidence>
<comment type="caution">
    <text evidence="3">The sequence shown here is derived from an EMBL/GenBank/DDBJ whole genome shotgun (WGS) entry which is preliminary data.</text>
</comment>
<gene>
    <name evidence="3" type="ORF">Clacol_002916</name>
</gene>
<dbReference type="InterPro" id="IPR045117">
    <property type="entry name" value="ATXN2-like"/>
</dbReference>
<feature type="region of interest" description="Disordered" evidence="1">
    <location>
        <begin position="647"/>
        <end position="725"/>
    </location>
</feature>
<feature type="region of interest" description="Disordered" evidence="1">
    <location>
        <begin position="237"/>
        <end position="262"/>
    </location>
</feature>
<keyword evidence="4" id="KW-1185">Reference proteome</keyword>
<feature type="region of interest" description="Disordered" evidence="1">
    <location>
        <begin position="1"/>
        <end position="115"/>
    </location>
</feature>
<feature type="compositionally biased region" description="Low complexity" evidence="1">
    <location>
        <begin position="365"/>
        <end position="378"/>
    </location>
</feature>
<dbReference type="GO" id="GO:0010494">
    <property type="term" value="C:cytoplasmic stress granule"/>
    <property type="evidence" value="ECO:0007669"/>
    <property type="project" value="TreeGrafter"/>
</dbReference>
<organism evidence="3 4">
    <name type="scientific">Clathrus columnatus</name>
    <dbReference type="NCBI Taxonomy" id="1419009"/>
    <lineage>
        <taxon>Eukaryota</taxon>
        <taxon>Fungi</taxon>
        <taxon>Dikarya</taxon>
        <taxon>Basidiomycota</taxon>
        <taxon>Agaricomycotina</taxon>
        <taxon>Agaricomycetes</taxon>
        <taxon>Phallomycetidae</taxon>
        <taxon>Phallales</taxon>
        <taxon>Clathraceae</taxon>
        <taxon>Clathrus</taxon>
    </lineage>
</organism>
<feature type="compositionally biased region" description="Pro residues" evidence="1">
    <location>
        <begin position="1012"/>
        <end position="1026"/>
    </location>
</feature>
<feature type="region of interest" description="Disordered" evidence="1">
    <location>
        <begin position="1009"/>
        <end position="1094"/>
    </location>
</feature>
<feature type="compositionally biased region" description="Pro residues" evidence="1">
    <location>
        <begin position="1062"/>
        <end position="1077"/>
    </location>
</feature>
<feature type="region of interest" description="Disordered" evidence="1">
    <location>
        <begin position="361"/>
        <end position="443"/>
    </location>
</feature>
<evidence type="ECO:0000256" key="1">
    <source>
        <dbReference type="SAM" id="MobiDB-lite"/>
    </source>
</evidence>
<feature type="region of interest" description="Disordered" evidence="1">
    <location>
        <begin position="864"/>
        <end position="938"/>
    </location>
</feature>